<gene>
    <name evidence="11" type="ORF">R3P38DRAFT_2644977</name>
</gene>
<name>A0AAW0AGQ7_9AGAR</name>
<dbReference type="InterPro" id="IPR016039">
    <property type="entry name" value="Thiolase-like"/>
</dbReference>
<evidence type="ECO:0000256" key="6">
    <source>
        <dbReference type="ARBA" id="ARBA00023268"/>
    </source>
</evidence>
<dbReference type="InterPro" id="IPR050091">
    <property type="entry name" value="PKS_NRPS_Biosynth_Enz"/>
</dbReference>
<dbReference type="SUPFAM" id="SSF53474">
    <property type="entry name" value="alpha/beta-Hydrolases"/>
    <property type="match status" value="1"/>
</dbReference>
<dbReference type="PANTHER" id="PTHR43775">
    <property type="entry name" value="FATTY ACID SYNTHASE"/>
    <property type="match status" value="1"/>
</dbReference>
<sequence>MEFDGTAIVGIALQLPSGSSSVKDLDYDSFWDFLVEGKNAYQPLSDILPNYAQTHPTLEFPERGTFLKDATGFDNIALGISTKDARVIPYSGRRLLDLSFQALLDAGIDSRGQNIGCFMSGNRPLPVESPIDPDGSVSSWMPHSIANRISYALDLTGPSVYLDTACSSSLTALHLAVGAIERGDCIATLVGAAQINRDPYEWASYMQAGGILSSDGVCRPFDATASGFGRGEGVVVIVLKSFRAAILERDHIHAVIRGSAINTTGSRMPPNVPNSVAQQRCIYEAYKRAGLNPRDADYVELHATGTPVGDPIEANTAGRIFASEKCIEFGSVKGNIGHLEVAAFLASLAKACLMFKHNFIPPTVNFSDPTPNIEWDAFHVNIPTHPTPLGCRSASGRSIISLSSFALGGATGHVVLQAPPPNHNTDPSGPASTAVLFLVGGLSSSVVDEISQRVMEIAATDATKLTLTAVTLARRARQLPWRKFFLVPAPPHLYTMPTSTLIPRETSPLVFVLSGQGPQHLEMGRELFVHFSVFRRTVLELDDIYRRVQGVSLIASTGLFEHRSAPSLQLPDSAWPVRYTLPAIAIIQIALVDLLNSVGIRPDMIVGHSAGETVALYASGAGPKEMAMEIAIARGEVMSLVESDNVGMAVLACNSDRASELMSVILSKTGDLPEVSCYNAPEAVTVSGTACVLDDLITLAKREGIFAQRLRTMVPVHSSFMESIHDKYLAKMEDIFARYPGSHSPRIPVYSTCRSKLLVESFTPSYFWDNCRNPVQFSSVISHLLPSSPIFVEISCHPVLSSYISSHSIADNRVLCPMRRPSARKAPPSSHAEVETFLTTLGSLSLLGVNSLDLSGIYVSSDFKPEFIEHPLQSRDIPPPKTFTPSRSSEAQRPRNGPLSGSGISINKRSYPSLSEYVVNGKSVLPVTVFIELLLESGATFLWDVEFVSNAVISATLDMDLRVQNLDSVWSIKTVSDSGEQEHSRGFLDRLPPNPVPPALDCERIMQSLPVLDLTDFYPSLGPVLKYGPGFQRILRCHGTPAEIIAEIRGPSAEEIAQGYFLHPLLLDACIHIVNHPGISQLYTKNSFYAPSRFDQFVFYRRSYGSGNWFSHIRLRRWDPDYLQYDILIADWSGVPFCELYGLQMRQFNRSAAHSVRRRFDLVFQPLVVDTPLPLLPISFPEITMKEQVKLLYTVLDNLAVTATARSLDHGITVGNDDSRRRYLNFACSLIEQKSDSSIPIDADTLQSLRDKWPYHFEVTNRITAVHKAVFETSQAAVDVLYSDDLMANYYAKESQTSDVCHGVAKWFNAMLNSLRASGKRCIRVLEVGAGTGLLTSYLLQEIDKYQDLLFEYTVTDASYALVTNLTRRLKCDFMIPRAYDIGKEPHRQGIFAGTYDLVVALHVLHASPDLATSLSSLKNILVPGGCLLAVEHDGTDWSNSPGSAWTDFIFGSFTEWFGFVDAREHCIMSPLQWKQHLEAVGFCDVQLCIEDGGHDREFFFAAQKPRAVAISTQPVPLEQIYSYEFGQEMQLQRQLMKLEPSITQTVYILATKGRDADAAIGLCAVLRQEMALWDIRLCIFPASEDFGSRQNLLARHSDVFINGESVVSFDDNSPPQVLRVALSPPPSETQQSDVEGWDFVTVAVTQWAGLSQRMDVFTGRIIHSQNPAWMVGDFVQGLAAPSATESVRVRITSIALADTAETAFAIRIFSRLLSSLIVIPAAAKARVAIVVENETLFKILKEHLRATCGPRLVVLDQRNLGVAERLDILISDSATYTNKPHLKRWIPRTGMVLLWDLLLEKALQDDPSFIQHILTNARSDAASSDQVIVESSPRSRRAAPPFRKDEIYLLLGGIGGLGIDLAVWMYQHGARHLVLTSRRGSESLNPTTDAMTIAKLAYLQNAEGLELRLAKCDAIDATEMKALIDSFSLPVAGCFLMTLVLSDALFLNQTDDTFSRVYASKLNAFEVVSQLISIQSLDFLVAISSISGLLGIPGQTNYASACTALDGALAHYSNAFSLIAPGIIDAGYIDRSASQHILKDSLSTISAKTLWSYLGDGLAKLDNGPFNQYIPELDWSSINQHFKIPTACRQLITHSSKPLESPRSRQNSNSGEALLPRVLELLEVSQSDFDATQPLTQYGLDSISAAKLANILRPYGSFSQLQLLGGVSWAAVESTLQFPEVETHEDTTFENIPSAKNVLLDILGISPDDFAPEIPLASDTWADVLQLAKRPSLRTIPESSAEALVEICYGESGAPTIILPGANGVVGMFFGLQEHFRGGSLWAIQITDSTPTNSLEAVLAFWKQQIREEWPHGPYRLAGYSASSLFCVALAKMFEEEGEEVIQLTFLDHFPMLWVRIESELSRDKSAHNIRDLADRLGYSVLEMLRADPTVGRQIVANYEMALLGSPDAPPHIRVMIRNWNMMIPLLLTFLQGFCDDESDGPGLHQTYADRVNEWISSVKAPFVLVVAEYGIAGCPLGGWPDLGASRVAKPVRVHYLNGVGHFGIFGDERVAQVLTAY</sequence>
<comment type="pathway">
    <text evidence="1">Secondary metabolite biosynthesis.</text>
</comment>
<dbReference type="InterPro" id="IPR006162">
    <property type="entry name" value="Ppantetheine_attach_site"/>
</dbReference>
<dbReference type="InterPro" id="IPR014031">
    <property type="entry name" value="Ketoacyl_synth_C"/>
</dbReference>
<keyword evidence="3" id="KW-0597">Phosphoprotein</keyword>
<feature type="domain" description="Ketosynthase family 3 (KS3)" evidence="9">
    <location>
        <begin position="3"/>
        <end position="418"/>
    </location>
</feature>
<keyword evidence="12" id="KW-1185">Reference proteome</keyword>
<dbReference type="SMART" id="SM00827">
    <property type="entry name" value="PKS_AT"/>
    <property type="match status" value="1"/>
</dbReference>
<evidence type="ECO:0000259" key="10">
    <source>
        <dbReference type="PROSITE" id="PS52019"/>
    </source>
</evidence>
<feature type="region of interest" description="Disordered" evidence="8">
    <location>
        <begin position="871"/>
        <end position="904"/>
    </location>
</feature>
<dbReference type="PANTHER" id="PTHR43775:SF37">
    <property type="entry name" value="SI:DKEY-61P9.11"/>
    <property type="match status" value="1"/>
</dbReference>
<dbReference type="SUPFAM" id="SSF52151">
    <property type="entry name" value="FabD/lysophospholipase-like"/>
    <property type="match status" value="1"/>
</dbReference>
<evidence type="ECO:0000259" key="9">
    <source>
        <dbReference type="PROSITE" id="PS52004"/>
    </source>
</evidence>
<dbReference type="InterPro" id="IPR013968">
    <property type="entry name" value="PKS_KR"/>
</dbReference>
<comment type="caution">
    <text evidence="7">Lacks conserved residue(s) required for the propagation of feature annotation.</text>
</comment>
<evidence type="ECO:0000256" key="1">
    <source>
        <dbReference type="ARBA" id="ARBA00005179"/>
    </source>
</evidence>
<dbReference type="InterPro" id="IPR014043">
    <property type="entry name" value="Acyl_transferase_dom"/>
</dbReference>
<dbReference type="InterPro" id="IPR016035">
    <property type="entry name" value="Acyl_Trfase/lysoPLipase"/>
</dbReference>
<feature type="region of interest" description="C-terminal hotdog fold" evidence="7">
    <location>
        <begin position="1009"/>
        <end position="1154"/>
    </location>
</feature>
<dbReference type="InterPro" id="IPR036291">
    <property type="entry name" value="NAD(P)-bd_dom_sf"/>
</dbReference>
<dbReference type="InterPro" id="IPR049551">
    <property type="entry name" value="PKS_DH_C"/>
</dbReference>
<dbReference type="InterPro" id="IPR001227">
    <property type="entry name" value="Ac_transferase_dom_sf"/>
</dbReference>
<dbReference type="CDD" id="cd00833">
    <property type="entry name" value="PKS"/>
    <property type="match status" value="1"/>
</dbReference>
<dbReference type="Gene3D" id="1.10.1200.10">
    <property type="entry name" value="ACP-like"/>
    <property type="match status" value="1"/>
</dbReference>
<dbReference type="PROSITE" id="PS00606">
    <property type="entry name" value="KS3_1"/>
    <property type="match status" value="1"/>
</dbReference>
<evidence type="ECO:0000256" key="4">
    <source>
        <dbReference type="ARBA" id="ARBA00022679"/>
    </source>
</evidence>
<dbReference type="SMART" id="SM00825">
    <property type="entry name" value="PKS_KS"/>
    <property type="match status" value="1"/>
</dbReference>
<dbReference type="Pfam" id="PF13489">
    <property type="entry name" value="Methyltransf_23"/>
    <property type="match status" value="1"/>
</dbReference>
<dbReference type="InterPro" id="IPR001031">
    <property type="entry name" value="Thioesterase"/>
</dbReference>
<dbReference type="InterPro" id="IPR018201">
    <property type="entry name" value="Ketoacyl_synth_AS"/>
</dbReference>
<dbReference type="InterPro" id="IPR032821">
    <property type="entry name" value="PKS_assoc"/>
</dbReference>
<feature type="domain" description="PKS/mFAS DH" evidence="10">
    <location>
        <begin position="870"/>
        <end position="1154"/>
    </location>
</feature>
<comment type="caution">
    <text evidence="11">The sequence shown here is derived from an EMBL/GenBank/DDBJ whole genome shotgun (WGS) entry which is preliminary data.</text>
</comment>
<keyword evidence="2" id="KW-0596">Phosphopantetheine</keyword>
<organism evidence="11 12">
    <name type="scientific">Favolaschia claudopus</name>
    <dbReference type="NCBI Taxonomy" id="2862362"/>
    <lineage>
        <taxon>Eukaryota</taxon>
        <taxon>Fungi</taxon>
        <taxon>Dikarya</taxon>
        <taxon>Basidiomycota</taxon>
        <taxon>Agaricomycotina</taxon>
        <taxon>Agaricomycetes</taxon>
        <taxon>Agaricomycetidae</taxon>
        <taxon>Agaricales</taxon>
        <taxon>Marasmiineae</taxon>
        <taxon>Mycenaceae</taxon>
        <taxon>Favolaschia</taxon>
    </lineage>
</organism>
<dbReference type="Pfam" id="PF16197">
    <property type="entry name" value="KAsynt_C_assoc"/>
    <property type="match status" value="1"/>
</dbReference>
<dbReference type="GO" id="GO:0004315">
    <property type="term" value="F:3-oxoacyl-[acyl-carrier-protein] synthase activity"/>
    <property type="evidence" value="ECO:0007669"/>
    <property type="project" value="InterPro"/>
</dbReference>
<dbReference type="Gene3D" id="3.40.50.150">
    <property type="entry name" value="Vaccinia Virus protein VP39"/>
    <property type="match status" value="1"/>
</dbReference>
<dbReference type="SUPFAM" id="SSF53901">
    <property type="entry name" value="Thiolase-like"/>
    <property type="match status" value="1"/>
</dbReference>
<dbReference type="InterPro" id="IPR042104">
    <property type="entry name" value="PKS_dehydratase_sf"/>
</dbReference>
<dbReference type="EMBL" id="JAWWNJ010000070">
    <property type="protein sequence ID" value="KAK7007619.1"/>
    <property type="molecule type" value="Genomic_DNA"/>
</dbReference>
<dbReference type="Pfam" id="PF00698">
    <property type="entry name" value="Acyl_transf_1"/>
    <property type="match status" value="1"/>
</dbReference>
<keyword evidence="4" id="KW-0808">Transferase</keyword>
<dbReference type="InterPro" id="IPR029058">
    <property type="entry name" value="AB_hydrolase_fold"/>
</dbReference>
<evidence type="ECO:0000256" key="7">
    <source>
        <dbReference type="PROSITE-ProRule" id="PRU01363"/>
    </source>
</evidence>
<protein>
    <submittedName>
        <fullName evidence="11">Polyketide synthase</fullName>
    </submittedName>
</protein>
<dbReference type="Gene3D" id="3.40.50.1820">
    <property type="entry name" value="alpha/beta hydrolase"/>
    <property type="match status" value="1"/>
</dbReference>
<dbReference type="Gene3D" id="3.40.47.10">
    <property type="match status" value="1"/>
</dbReference>
<dbReference type="Gene3D" id="3.40.50.720">
    <property type="entry name" value="NAD(P)-binding Rossmann-like Domain"/>
    <property type="match status" value="1"/>
</dbReference>
<dbReference type="InterPro" id="IPR029063">
    <property type="entry name" value="SAM-dependent_MTases_sf"/>
</dbReference>
<feature type="region of interest" description="N-terminal hotdog fold" evidence="7">
    <location>
        <begin position="870"/>
        <end position="995"/>
    </location>
</feature>
<accession>A0AAW0AGQ7</accession>
<dbReference type="InterPro" id="IPR020841">
    <property type="entry name" value="PKS_Beta-ketoAc_synthase_dom"/>
</dbReference>
<dbReference type="InterPro" id="IPR049900">
    <property type="entry name" value="PKS_mFAS_DH"/>
</dbReference>
<keyword evidence="6" id="KW-0511">Multifunctional enzyme</keyword>
<dbReference type="PROSITE" id="PS52019">
    <property type="entry name" value="PKS_MFAS_DH"/>
    <property type="match status" value="1"/>
</dbReference>
<dbReference type="GO" id="GO:0004312">
    <property type="term" value="F:fatty acid synthase activity"/>
    <property type="evidence" value="ECO:0007669"/>
    <property type="project" value="TreeGrafter"/>
</dbReference>
<dbReference type="SUPFAM" id="SSF53335">
    <property type="entry name" value="S-adenosyl-L-methionine-dependent methyltransferases"/>
    <property type="match status" value="1"/>
</dbReference>
<reference evidence="11 12" key="1">
    <citation type="journal article" date="2024" name="J Genomics">
        <title>Draft genome sequencing and assembly of Favolaschia claudopus CIRM-BRFM 2984 isolated from oak limbs.</title>
        <authorList>
            <person name="Navarro D."/>
            <person name="Drula E."/>
            <person name="Chaduli D."/>
            <person name="Cazenave R."/>
            <person name="Ahrendt S."/>
            <person name="Wang J."/>
            <person name="Lipzen A."/>
            <person name="Daum C."/>
            <person name="Barry K."/>
            <person name="Grigoriev I.V."/>
            <person name="Favel A."/>
            <person name="Rosso M.N."/>
            <person name="Martin F."/>
        </authorList>
    </citation>
    <scope>NUCLEOTIDE SEQUENCE [LARGE SCALE GENOMIC DNA]</scope>
    <source>
        <strain evidence="11 12">CIRM-BRFM 2984</strain>
    </source>
</reference>
<evidence type="ECO:0000256" key="3">
    <source>
        <dbReference type="ARBA" id="ARBA00022553"/>
    </source>
</evidence>
<dbReference type="InterPro" id="IPR009081">
    <property type="entry name" value="PP-bd_ACP"/>
</dbReference>
<dbReference type="Pfam" id="PF02801">
    <property type="entry name" value="Ketoacyl-synt_C"/>
    <property type="match status" value="1"/>
</dbReference>
<dbReference type="InterPro" id="IPR036736">
    <property type="entry name" value="ACP-like_sf"/>
</dbReference>
<evidence type="ECO:0000256" key="8">
    <source>
        <dbReference type="SAM" id="MobiDB-lite"/>
    </source>
</evidence>
<dbReference type="PROSITE" id="PS52004">
    <property type="entry name" value="KS3_2"/>
    <property type="match status" value="1"/>
</dbReference>
<evidence type="ECO:0000256" key="2">
    <source>
        <dbReference type="ARBA" id="ARBA00022450"/>
    </source>
</evidence>
<dbReference type="Gene3D" id="3.40.366.10">
    <property type="entry name" value="Malonyl-Coenzyme A Acyl Carrier Protein, domain 2"/>
    <property type="match status" value="1"/>
</dbReference>
<proteinExistence type="predicted"/>
<dbReference type="Pfam" id="PF00550">
    <property type="entry name" value="PP-binding"/>
    <property type="match status" value="1"/>
</dbReference>
<dbReference type="InterPro" id="IPR057326">
    <property type="entry name" value="KR_dom"/>
</dbReference>
<dbReference type="PROSITE" id="PS00012">
    <property type="entry name" value="PHOSPHOPANTETHEINE"/>
    <property type="match status" value="1"/>
</dbReference>
<dbReference type="Pfam" id="PF00109">
    <property type="entry name" value="ketoacyl-synt"/>
    <property type="match status" value="1"/>
</dbReference>
<dbReference type="GO" id="GO:0006633">
    <property type="term" value="P:fatty acid biosynthetic process"/>
    <property type="evidence" value="ECO:0007669"/>
    <property type="project" value="InterPro"/>
</dbReference>
<evidence type="ECO:0000256" key="5">
    <source>
        <dbReference type="ARBA" id="ARBA00023026"/>
    </source>
</evidence>
<dbReference type="CDD" id="cd02440">
    <property type="entry name" value="AdoMet_MTases"/>
    <property type="match status" value="1"/>
</dbReference>
<dbReference type="InterPro" id="IPR014030">
    <property type="entry name" value="Ketoacyl_synth_N"/>
</dbReference>
<evidence type="ECO:0000313" key="12">
    <source>
        <dbReference type="Proteomes" id="UP001362999"/>
    </source>
</evidence>
<dbReference type="SMART" id="SM00822">
    <property type="entry name" value="PKS_KR"/>
    <property type="match status" value="1"/>
</dbReference>
<evidence type="ECO:0000313" key="11">
    <source>
        <dbReference type="EMBL" id="KAK7007619.1"/>
    </source>
</evidence>
<dbReference type="Gene3D" id="3.10.129.110">
    <property type="entry name" value="Polyketide synthase dehydratase"/>
    <property type="match status" value="1"/>
</dbReference>
<dbReference type="Pfam" id="PF00975">
    <property type="entry name" value="Thioesterase"/>
    <property type="match status" value="1"/>
</dbReference>
<keyword evidence="5" id="KW-0843">Virulence</keyword>
<dbReference type="Pfam" id="PF08659">
    <property type="entry name" value="KR"/>
    <property type="match status" value="1"/>
</dbReference>
<dbReference type="Proteomes" id="UP001362999">
    <property type="component" value="Unassembled WGS sequence"/>
</dbReference>
<dbReference type="SUPFAM" id="SSF51735">
    <property type="entry name" value="NAD(P)-binding Rossmann-fold domains"/>
    <property type="match status" value="1"/>
</dbReference>
<dbReference type="Pfam" id="PF14765">
    <property type="entry name" value="PS-DH"/>
    <property type="match status" value="1"/>
</dbReference>